<gene>
    <name evidence="2" type="ORF">ACFQ21_18130</name>
</gene>
<feature type="signal peptide" evidence="1">
    <location>
        <begin position="1"/>
        <end position="19"/>
    </location>
</feature>
<dbReference type="EMBL" id="JBHTKA010000007">
    <property type="protein sequence ID" value="MFD1001253.1"/>
    <property type="molecule type" value="Genomic_DNA"/>
</dbReference>
<dbReference type="RefSeq" id="WP_377580747.1">
    <property type="nucleotide sequence ID" value="NZ_JBHTKA010000007.1"/>
</dbReference>
<sequence length="248" mass="28542">MKVVFALLALCLTAFTTFAQVDTLNTGKLKLNIAALKEGKSSYAVYFEDSLGHRLSSAALWDRTIRFSKDAAGKKIYHFAWDWYQKDSLLAHVEATGELPSLKPLSHYANYKKRGKFSYIFTNNTVTVPDSSRHTKRDSTFSVVMNPPAFEFPMDLEIFPLLPFKKTGQQFAIAFYEPGTPKSDYYLLTVTGKEELQLNNSAKVSCWLLKINYGRGSYATFWIADKSREVLKMKEYYRGRYRYKVKLY</sequence>
<name>A0ABW3K5J5_9BACT</name>
<keyword evidence="1" id="KW-0732">Signal</keyword>
<protein>
    <recommendedName>
        <fullName evidence="4">DUF3108 domain-containing protein</fullName>
    </recommendedName>
</protein>
<reference evidence="3" key="1">
    <citation type="journal article" date="2019" name="Int. J. Syst. Evol. Microbiol.">
        <title>The Global Catalogue of Microorganisms (GCM) 10K type strain sequencing project: providing services to taxonomists for standard genome sequencing and annotation.</title>
        <authorList>
            <consortium name="The Broad Institute Genomics Platform"/>
            <consortium name="The Broad Institute Genome Sequencing Center for Infectious Disease"/>
            <person name="Wu L."/>
            <person name="Ma J."/>
        </authorList>
    </citation>
    <scope>NUCLEOTIDE SEQUENCE [LARGE SCALE GENOMIC DNA]</scope>
    <source>
        <strain evidence="3">CCUG 58938</strain>
    </source>
</reference>
<evidence type="ECO:0000256" key="1">
    <source>
        <dbReference type="SAM" id="SignalP"/>
    </source>
</evidence>
<comment type="caution">
    <text evidence="2">The sequence shown here is derived from an EMBL/GenBank/DDBJ whole genome shotgun (WGS) entry which is preliminary data.</text>
</comment>
<feature type="chain" id="PRO_5045457917" description="DUF3108 domain-containing protein" evidence="1">
    <location>
        <begin position="20"/>
        <end position="248"/>
    </location>
</feature>
<keyword evidence="3" id="KW-1185">Reference proteome</keyword>
<evidence type="ECO:0008006" key="4">
    <source>
        <dbReference type="Google" id="ProtNLM"/>
    </source>
</evidence>
<organism evidence="2 3">
    <name type="scientific">Ohtaekwangia kribbensis</name>
    <dbReference type="NCBI Taxonomy" id="688913"/>
    <lineage>
        <taxon>Bacteria</taxon>
        <taxon>Pseudomonadati</taxon>
        <taxon>Bacteroidota</taxon>
        <taxon>Cytophagia</taxon>
        <taxon>Cytophagales</taxon>
        <taxon>Fulvivirgaceae</taxon>
        <taxon>Ohtaekwangia</taxon>
    </lineage>
</organism>
<proteinExistence type="predicted"/>
<accession>A0ABW3K5J5</accession>
<evidence type="ECO:0000313" key="3">
    <source>
        <dbReference type="Proteomes" id="UP001597112"/>
    </source>
</evidence>
<evidence type="ECO:0000313" key="2">
    <source>
        <dbReference type="EMBL" id="MFD1001253.1"/>
    </source>
</evidence>
<dbReference type="Proteomes" id="UP001597112">
    <property type="component" value="Unassembled WGS sequence"/>
</dbReference>